<dbReference type="InterPro" id="IPR029151">
    <property type="entry name" value="Sensor-like_sf"/>
</dbReference>
<dbReference type="InterPro" id="IPR004089">
    <property type="entry name" value="MCPsignal_dom"/>
</dbReference>
<evidence type="ECO:0000256" key="1">
    <source>
        <dbReference type="ARBA" id="ARBA00004651"/>
    </source>
</evidence>
<reference evidence="13 14" key="1">
    <citation type="submission" date="2007-08" db="EMBL/GenBank/DDBJ databases">
        <title>Complete sequence of Shewanella sediminis HAW-EB3.</title>
        <authorList>
            <consortium name="US DOE Joint Genome Institute"/>
            <person name="Copeland A."/>
            <person name="Lucas S."/>
            <person name="Lapidus A."/>
            <person name="Barry K."/>
            <person name="Glavina del Rio T."/>
            <person name="Dalin E."/>
            <person name="Tice H."/>
            <person name="Pitluck S."/>
            <person name="Chertkov O."/>
            <person name="Brettin T."/>
            <person name="Bruce D."/>
            <person name="Detter J.C."/>
            <person name="Han C."/>
            <person name="Schmutz J."/>
            <person name="Larimer F."/>
            <person name="Land M."/>
            <person name="Hauser L."/>
            <person name="Kyrpides N."/>
            <person name="Kim E."/>
            <person name="Zhao J.-S."/>
            <person name="Richardson P."/>
        </authorList>
    </citation>
    <scope>NUCLEOTIDE SEQUENCE [LARGE SCALE GENOMIC DNA]</scope>
    <source>
        <strain evidence="13 14">HAW-EB3</strain>
    </source>
</reference>
<evidence type="ECO:0000256" key="4">
    <source>
        <dbReference type="ARBA" id="ARBA00022692"/>
    </source>
</evidence>
<comment type="similarity">
    <text evidence="8">Belongs to the methyl-accepting chemotaxis (MCP) protein family.</text>
</comment>
<dbReference type="PRINTS" id="PR00260">
    <property type="entry name" value="CHEMTRNSDUCR"/>
</dbReference>
<keyword evidence="7 9" id="KW-0807">Transducer</keyword>
<dbReference type="Pfam" id="PF02743">
    <property type="entry name" value="dCache_1"/>
    <property type="match status" value="1"/>
</dbReference>
<evidence type="ECO:0000256" key="10">
    <source>
        <dbReference type="SAM" id="Phobius"/>
    </source>
</evidence>
<evidence type="ECO:0000256" key="2">
    <source>
        <dbReference type="ARBA" id="ARBA00022475"/>
    </source>
</evidence>
<dbReference type="Gene3D" id="3.30.450.20">
    <property type="entry name" value="PAS domain"/>
    <property type="match status" value="2"/>
</dbReference>
<dbReference type="Gene3D" id="1.10.287.950">
    <property type="entry name" value="Methyl-accepting chemotaxis protein"/>
    <property type="match status" value="1"/>
</dbReference>
<dbReference type="GO" id="GO:0005886">
    <property type="term" value="C:plasma membrane"/>
    <property type="evidence" value="ECO:0007669"/>
    <property type="project" value="UniProtKB-SubCell"/>
</dbReference>
<dbReference type="STRING" id="425104.Ssed_4216"/>
<dbReference type="HOGENOM" id="CLU_000445_107_19_6"/>
<sequence length="647" mass="70196">MVSFHFCHCCGDKQLLGFRKSLIASMVTLVALCLLISNWLSYIELKESTIANTNEKLRSIAKYESNNIEEWFTEKAKSIDALASHYQQGTYKGNYAQAARLSTDVGGVARIYFGFDDGSAYSTETSSKWIDGKAIPEQYDPRTRPWYQQGKATTALDVTDIYVDDGTGHDVISILKNLGDGVVLGDIELTFLADAVKAVDYPGAVVLITDQTGKVLASESKRLISGTHFSDFGLPEVERNMLSQDEVMQEYTLDGVDKIAFSKAINLVNGKKWYLLIGLKKSVAYAAVDKALSNAMISSLIMLALAISVLLSVLYVIYKPILLLKEMVTELSKGNGDLTRRLEVKNLDDLGEISQGINQFIANLQSMMLEVLQSSTHIGSSVERLKSETEANSHILAAHTTETEQIVAAIEEMSATANDVARNGAETASFTQVTNSQTLESKAVVGQATDTVAQLVREVENTSANIAEIDRDTVNITQVLKVIGEIADQTNLLALNAAIEAARAGEQGRGFAVVADEVRALAARTQSSTAEIEQTLTKLREASNAAITAMNVTKATCLKTAETTERVASDLDNIGSSVNQINDLNTQIATAAEEQSSVSGEITRNMSAIREMVNELSTNGEVTSNETVNLATANHQLRLIVEQFKLS</sequence>
<evidence type="ECO:0000256" key="8">
    <source>
        <dbReference type="ARBA" id="ARBA00029447"/>
    </source>
</evidence>
<comment type="subcellular location">
    <subcellularLocation>
        <location evidence="1">Cell membrane</location>
        <topology evidence="1">Multi-pass membrane protein</topology>
    </subcellularLocation>
</comment>
<name>A8G147_SHESH</name>
<evidence type="ECO:0000256" key="7">
    <source>
        <dbReference type="ARBA" id="ARBA00023224"/>
    </source>
</evidence>
<dbReference type="CDD" id="cd06225">
    <property type="entry name" value="HAMP"/>
    <property type="match status" value="1"/>
</dbReference>
<dbReference type="Pfam" id="PF00015">
    <property type="entry name" value="MCPsignal"/>
    <property type="match status" value="1"/>
</dbReference>
<accession>A8G147</accession>
<feature type="transmembrane region" description="Helical" evidence="10">
    <location>
        <begin position="22"/>
        <end position="42"/>
    </location>
</feature>
<dbReference type="SMART" id="SM00304">
    <property type="entry name" value="HAMP"/>
    <property type="match status" value="2"/>
</dbReference>
<dbReference type="PROSITE" id="PS50111">
    <property type="entry name" value="CHEMOTAXIS_TRANSDUC_2"/>
    <property type="match status" value="1"/>
</dbReference>
<dbReference type="PANTHER" id="PTHR32089">
    <property type="entry name" value="METHYL-ACCEPTING CHEMOTAXIS PROTEIN MCPB"/>
    <property type="match status" value="1"/>
</dbReference>
<feature type="domain" description="Methyl-accepting transducer" evidence="11">
    <location>
        <begin position="374"/>
        <end position="610"/>
    </location>
</feature>
<dbReference type="PANTHER" id="PTHR32089:SF55">
    <property type="entry name" value="METHYL ACCEPTING SENSORY TRANSDUCER WITH CACHE_2 SMALL MOLECULE BINDING DOMAIN"/>
    <property type="match status" value="1"/>
</dbReference>
<dbReference type="InterPro" id="IPR003660">
    <property type="entry name" value="HAMP_dom"/>
</dbReference>
<keyword evidence="3" id="KW-0145">Chemotaxis</keyword>
<dbReference type="GO" id="GO:0006935">
    <property type="term" value="P:chemotaxis"/>
    <property type="evidence" value="ECO:0007669"/>
    <property type="project" value="UniProtKB-KW"/>
</dbReference>
<gene>
    <name evidence="13" type="ordered locus">Ssed_4216</name>
</gene>
<dbReference type="SUPFAM" id="SSF58104">
    <property type="entry name" value="Methyl-accepting chemotaxis protein (MCP) signaling domain"/>
    <property type="match status" value="1"/>
</dbReference>
<dbReference type="Pfam" id="PF00672">
    <property type="entry name" value="HAMP"/>
    <property type="match status" value="1"/>
</dbReference>
<keyword evidence="6 10" id="KW-0472">Membrane</keyword>
<dbReference type="EMBL" id="CP000821">
    <property type="protein sequence ID" value="ABV38820.1"/>
    <property type="molecule type" value="Genomic_DNA"/>
</dbReference>
<proteinExistence type="inferred from homology"/>
<dbReference type="GO" id="GO:0004888">
    <property type="term" value="F:transmembrane signaling receptor activity"/>
    <property type="evidence" value="ECO:0007669"/>
    <property type="project" value="InterPro"/>
</dbReference>
<evidence type="ECO:0000256" key="3">
    <source>
        <dbReference type="ARBA" id="ARBA00022500"/>
    </source>
</evidence>
<keyword evidence="14" id="KW-1185">Reference proteome</keyword>
<dbReference type="KEGG" id="sse:Ssed_4216"/>
<keyword evidence="2" id="KW-1003">Cell membrane</keyword>
<feature type="domain" description="HAMP" evidence="12">
    <location>
        <begin position="315"/>
        <end position="369"/>
    </location>
</feature>
<dbReference type="PROSITE" id="PS50885">
    <property type="entry name" value="HAMP"/>
    <property type="match status" value="1"/>
</dbReference>
<evidence type="ECO:0000313" key="13">
    <source>
        <dbReference type="EMBL" id="ABV38820.1"/>
    </source>
</evidence>
<dbReference type="CDD" id="cd11386">
    <property type="entry name" value="MCP_signal"/>
    <property type="match status" value="1"/>
</dbReference>
<dbReference type="eggNOG" id="COG0840">
    <property type="taxonomic scope" value="Bacteria"/>
</dbReference>
<evidence type="ECO:0000256" key="6">
    <source>
        <dbReference type="ARBA" id="ARBA00023136"/>
    </source>
</evidence>
<evidence type="ECO:0000259" key="12">
    <source>
        <dbReference type="PROSITE" id="PS50885"/>
    </source>
</evidence>
<dbReference type="SMART" id="SM00283">
    <property type="entry name" value="MA"/>
    <property type="match status" value="1"/>
</dbReference>
<feature type="transmembrane region" description="Helical" evidence="10">
    <location>
        <begin position="295"/>
        <end position="318"/>
    </location>
</feature>
<dbReference type="InterPro" id="IPR033479">
    <property type="entry name" value="dCache_1"/>
</dbReference>
<dbReference type="InterPro" id="IPR004090">
    <property type="entry name" value="Chemotax_Me-accpt_rcpt"/>
</dbReference>
<evidence type="ECO:0000259" key="11">
    <source>
        <dbReference type="PROSITE" id="PS50111"/>
    </source>
</evidence>
<keyword evidence="4 10" id="KW-0812">Transmembrane</keyword>
<dbReference type="GO" id="GO:0007165">
    <property type="term" value="P:signal transduction"/>
    <property type="evidence" value="ECO:0007669"/>
    <property type="project" value="UniProtKB-KW"/>
</dbReference>
<dbReference type="Proteomes" id="UP000002015">
    <property type="component" value="Chromosome"/>
</dbReference>
<keyword evidence="5 10" id="KW-1133">Transmembrane helix</keyword>
<dbReference type="FunFam" id="1.10.287.950:FF:000001">
    <property type="entry name" value="Methyl-accepting chemotaxis sensory transducer"/>
    <property type="match status" value="1"/>
</dbReference>
<evidence type="ECO:0000256" key="9">
    <source>
        <dbReference type="PROSITE-ProRule" id="PRU00284"/>
    </source>
</evidence>
<organism evidence="13 14">
    <name type="scientific">Shewanella sediminis (strain HAW-EB3)</name>
    <dbReference type="NCBI Taxonomy" id="425104"/>
    <lineage>
        <taxon>Bacteria</taxon>
        <taxon>Pseudomonadati</taxon>
        <taxon>Pseudomonadota</taxon>
        <taxon>Gammaproteobacteria</taxon>
        <taxon>Alteromonadales</taxon>
        <taxon>Shewanellaceae</taxon>
        <taxon>Shewanella</taxon>
    </lineage>
</organism>
<evidence type="ECO:0000313" key="14">
    <source>
        <dbReference type="Proteomes" id="UP000002015"/>
    </source>
</evidence>
<dbReference type="AlphaFoldDB" id="A8G147"/>
<evidence type="ECO:0000256" key="5">
    <source>
        <dbReference type="ARBA" id="ARBA00022989"/>
    </source>
</evidence>
<protein>
    <submittedName>
        <fullName evidence="13">Methyl-accepting chemotaxis sensory transducer</fullName>
    </submittedName>
</protein>
<dbReference type="SUPFAM" id="SSF103190">
    <property type="entry name" value="Sensory domain-like"/>
    <property type="match status" value="1"/>
</dbReference>